<organism evidence="2 3">
    <name type="scientific">Paractinoplanes tereljensis</name>
    <dbReference type="NCBI Taxonomy" id="571912"/>
    <lineage>
        <taxon>Bacteria</taxon>
        <taxon>Bacillati</taxon>
        <taxon>Actinomycetota</taxon>
        <taxon>Actinomycetes</taxon>
        <taxon>Micromonosporales</taxon>
        <taxon>Micromonosporaceae</taxon>
        <taxon>Paractinoplanes</taxon>
    </lineage>
</organism>
<dbReference type="SUPFAM" id="SSF47413">
    <property type="entry name" value="lambda repressor-like DNA-binding domains"/>
    <property type="match status" value="1"/>
</dbReference>
<dbReference type="PROSITE" id="PS50943">
    <property type="entry name" value="HTH_CROC1"/>
    <property type="match status" value="1"/>
</dbReference>
<dbReference type="InterPro" id="IPR041413">
    <property type="entry name" value="MLTR_LBD"/>
</dbReference>
<comment type="caution">
    <text evidence="2">The sequence shown here is derived from an EMBL/GenBank/DDBJ whole genome shotgun (WGS) entry which is preliminary data.</text>
</comment>
<protein>
    <recommendedName>
        <fullName evidence="1">HTH cro/C1-type domain-containing protein</fullName>
    </recommendedName>
</protein>
<dbReference type="PANTHER" id="PTHR35010">
    <property type="entry name" value="BLL4672 PROTEIN-RELATED"/>
    <property type="match status" value="1"/>
</dbReference>
<keyword evidence="3" id="KW-1185">Reference proteome</keyword>
<evidence type="ECO:0000313" key="2">
    <source>
        <dbReference type="EMBL" id="GIF18112.1"/>
    </source>
</evidence>
<dbReference type="Pfam" id="PF17765">
    <property type="entry name" value="MLTR_LBD"/>
    <property type="match status" value="1"/>
</dbReference>
<dbReference type="Gene3D" id="1.10.260.40">
    <property type="entry name" value="lambda repressor-like DNA-binding domains"/>
    <property type="match status" value="1"/>
</dbReference>
<evidence type="ECO:0000259" key="1">
    <source>
        <dbReference type="PROSITE" id="PS50943"/>
    </source>
</evidence>
<dbReference type="RefSeq" id="WP_203798869.1">
    <property type="nucleotide sequence ID" value="NZ_BOMY01000002.1"/>
</dbReference>
<gene>
    <name evidence="2" type="ORF">Ate02nite_08420</name>
</gene>
<dbReference type="Pfam" id="PF13560">
    <property type="entry name" value="HTH_31"/>
    <property type="match status" value="1"/>
</dbReference>
<dbReference type="Gene3D" id="3.30.450.180">
    <property type="match status" value="1"/>
</dbReference>
<proteinExistence type="predicted"/>
<dbReference type="EMBL" id="BOMY01000002">
    <property type="protein sequence ID" value="GIF18112.1"/>
    <property type="molecule type" value="Genomic_DNA"/>
</dbReference>
<accession>A0A919TRH9</accession>
<sequence length="125" mass="13771">MRPVERDGKLRRVHGLRREEVAKLAAISPDYYVRLEQGRNDSPSPQVVDALARALQLDEDGARYLRKLAGHPRTAVAGTDPQQVPDGVLLLLSGLREVPAFVHGKYLDVLAANPLAEALFPGQRE</sequence>
<dbReference type="InterPro" id="IPR001387">
    <property type="entry name" value="Cro/C1-type_HTH"/>
</dbReference>
<dbReference type="SMART" id="SM00530">
    <property type="entry name" value="HTH_XRE"/>
    <property type="match status" value="1"/>
</dbReference>
<dbReference type="CDD" id="cd00093">
    <property type="entry name" value="HTH_XRE"/>
    <property type="match status" value="1"/>
</dbReference>
<dbReference type="AlphaFoldDB" id="A0A919TRH9"/>
<reference evidence="2" key="1">
    <citation type="submission" date="2021-01" db="EMBL/GenBank/DDBJ databases">
        <title>Whole genome shotgun sequence of Actinoplanes tereljensis NBRC 105297.</title>
        <authorList>
            <person name="Komaki H."/>
            <person name="Tamura T."/>
        </authorList>
    </citation>
    <scope>NUCLEOTIDE SEQUENCE</scope>
    <source>
        <strain evidence="2">NBRC 105297</strain>
    </source>
</reference>
<dbReference type="Proteomes" id="UP000623608">
    <property type="component" value="Unassembled WGS sequence"/>
</dbReference>
<name>A0A919TRH9_9ACTN</name>
<dbReference type="PANTHER" id="PTHR35010:SF2">
    <property type="entry name" value="BLL4672 PROTEIN"/>
    <property type="match status" value="1"/>
</dbReference>
<dbReference type="GO" id="GO:0003677">
    <property type="term" value="F:DNA binding"/>
    <property type="evidence" value="ECO:0007669"/>
    <property type="project" value="InterPro"/>
</dbReference>
<feature type="domain" description="HTH cro/C1-type" evidence="1">
    <location>
        <begin position="9"/>
        <end position="62"/>
    </location>
</feature>
<dbReference type="InterPro" id="IPR010982">
    <property type="entry name" value="Lambda_DNA-bd_dom_sf"/>
</dbReference>
<evidence type="ECO:0000313" key="3">
    <source>
        <dbReference type="Proteomes" id="UP000623608"/>
    </source>
</evidence>